<feature type="region of interest" description="Disordered" evidence="1">
    <location>
        <begin position="42"/>
        <end position="88"/>
    </location>
</feature>
<evidence type="ECO:0000313" key="2">
    <source>
        <dbReference type="EMBL" id="KAH3704432.1"/>
    </source>
</evidence>
<reference evidence="2" key="2">
    <citation type="submission" date="2020-11" db="EMBL/GenBank/DDBJ databases">
        <authorList>
            <person name="McCartney M.A."/>
            <person name="Auch B."/>
            <person name="Kono T."/>
            <person name="Mallez S."/>
            <person name="Becker A."/>
            <person name="Gohl D.M."/>
            <person name="Silverstein K.A.T."/>
            <person name="Koren S."/>
            <person name="Bechman K.B."/>
            <person name="Herman A."/>
            <person name="Abrahante J.E."/>
            <person name="Garbe J."/>
        </authorList>
    </citation>
    <scope>NUCLEOTIDE SEQUENCE</scope>
    <source>
        <strain evidence="2">Duluth1</strain>
        <tissue evidence="2">Whole animal</tissue>
    </source>
</reference>
<evidence type="ECO:0000256" key="1">
    <source>
        <dbReference type="SAM" id="MobiDB-lite"/>
    </source>
</evidence>
<name>A0A9D4BT10_DREPO</name>
<sequence length="88" mass="10107">MADRRKFLGENNICYKCCDSDAHIFRDCTDIFQCSICRSGRHPDALSSEHRRFEKRPPSNGQGAAKNYGREETEPNGRLSEKSQPTER</sequence>
<accession>A0A9D4BT10</accession>
<dbReference type="Proteomes" id="UP000828390">
    <property type="component" value="Unassembled WGS sequence"/>
</dbReference>
<gene>
    <name evidence="2" type="ORF">DPMN_079488</name>
</gene>
<reference evidence="2" key="1">
    <citation type="journal article" date="2019" name="bioRxiv">
        <title>The Genome of the Zebra Mussel, Dreissena polymorpha: A Resource for Invasive Species Research.</title>
        <authorList>
            <person name="McCartney M.A."/>
            <person name="Auch B."/>
            <person name="Kono T."/>
            <person name="Mallez S."/>
            <person name="Zhang Y."/>
            <person name="Obille A."/>
            <person name="Becker A."/>
            <person name="Abrahante J.E."/>
            <person name="Garbe J."/>
            <person name="Badalamenti J.P."/>
            <person name="Herman A."/>
            <person name="Mangelson H."/>
            <person name="Liachko I."/>
            <person name="Sullivan S."/>
            <person name="Sone E.D."/>
            <person name="Koren S."/>
            <person name="Silverstein K.A.T."/>
            <person name="Beckman K.B."/>
            <person name="Gohl D.M."/>
        </authorList>
    </citation>
    <scope>NUCLEOTIDE SEQUENCE</scope>
    <source>
        <strain evidence="2">Duluth1</strain>
        <tissue evidence="2">Whole animal</tissue>
    </source>
</reference>
<comment type="caution">
    <text evidence="2">The sequence shown here is derived from an EMBL/GenBank/DDBJ whole genome shotgun (WGS) entry which is preliminary data.</text>
</comment>
<feature type="compositionally biased region" description="Basic and acidic residues" evidence="1">
    <location>
        <begin position="42"/>
        <end position="57"/>
    </location>
</feature>
<protein>
    <submittedName>
        <fullName evidence="2">Uncharacterized protein</fullName>
    </submittedName>
</protein>
<proteinExistence type="predicted"/>
<dbReference type="AlphaFoldDB" id="A0A9D4BT10"/>
<keyword evidence="3" id="KW-1185">Reference proteome</keyword>
<feature type="compositionally biased region" description="Basic and acidic residues" evidence="1">
    <location>
        <begin position="68"/>
        <end position="88"/>
    </location>
</feature>
<organism evidence="2 3">
    <name type="scientific">Dreissena polymorpha</name>
    <name type="common">Zebra mussel</name>
    <name type="synonym">Mytilus polymorpha</name>
    <dbReference type="NCBI Taxonomy" id="45954"/>
    <lineage>
        <taxon>Eukaryota</taxon>
        <taxon>Metazoa</taxon>
        <taxon>Spiralia</taxon>
        <taxon>Lophotrochozoa</taxon>
        <taxon>Mollusca</taxon>
        <taxon>Bivalvia</taxon>
        <taxon>Autobranchia</taxon>
        <taxon>Heteroconchia</taxon>
        <taxon>Euheterodonta</taxon>
        <taxon>Imparidentia</taxon>
        <taxon>Neoheterodontei</taxon>
        <taxon>Myida</taxon>
        <taxon>Dreissenoidea</taxon>
        <taxon>Dreissenidae</taxon>
        <taxon>Dreissena</taxon>
    </lineage>
</organism>
<dbReference type="EMBL" id="JAIWYP010000015">
    <property type="protein sequence ID" value="KAH3704432.1"/>
    <property type="molecule type" value="Genomic_DNA"/>
</dbReference>
<evidence type="ECO:0000313" key="3">
    <source>
        <dbReference type="Proteomes" id="UP000828390"/>
    </source>
</evidence>